<keyword evidence="3" id="KW-0732">Signal</keyword>
<protein>
    <recommendedName>
        <fullName evidence="4">Peptidase A1 domain-containing protein</fullName>
    </recommendedName>
</protein>
<sequence length="540" mass="59681">MIPRRETFTRYGPWILVLLLSSFYLLQQHAESTLSSISPRQVRRAAPQEYVVLPVTFEWKVLGSFYGYIYVNVLFGIAKQPLKLLLFVAHITWVPLLPASVTEYCNKPENLKACQLAGNSGYYTPPEDAPRNDSFLLVFDIFSNVTGFWVEDLVTADDVGVNLEFGVAERFLDGIPRLGLGIWPNYEDPTRPSYVEALQQQGRTASQYCSWYDVSNPDASGSILIGGVDLDKFSGKLKVWRLNQLPGIVSTPTVEINMPSSSMLSFSSENEPNDLVLISPESSFIFLPPNTLQSVMKILSPNTLFIGFNIYTLPCSTQMDPTWTLDFVFDEVSISVPFSDLLSPLNPPPAYHQADQCILLVLPNDRLLYDVPGYNFSYILGAPFLRSAYVVVDSEHNVTALAPSNHNITTESIVLLGGDFGADIDTLVGNTPVTPTSSITTASANKTTPAMKAGIGAGCGAAFLLACGIGYLVYRRRPAPPSIPIVQPLELPVEEREPGELHWMSIPKDGDGESPLPTEQQHFMQEPPMELPATYHLYVR</sequence>
<name>A0AAV9X352_9PEZI</name>
<evidence type="ECO:0000256" key="3">
    <source>
        <dbReference type="SAM" id="SignalP"/>
    </source>
</evidence>
<comment type="caution">
    <text evidence="5">The sequence shown here is derived from an EMBL/GenBank/DDBJ whole genome shotgun (WGS) entry which is preliminary data.</text>
</comment>
<keyword evidence="2" id="KW-1133">Transmembrane helix</keyword>
<dbReference type="GO" id="GO:0006508">
    <property type="term" value="P:proteolysis"/>
    <property type="evidence" value="ECO:0007669"/>
    <property type="project" value="InterPro"/>
</dbReference>
<evidence type="ECO:0000256" key="2">
    <source>
        <dbReference type="SAM" id="Phobius"/>
    </source>
</evidence>
<dbReference type="Pfam" id="PF00026">
    <property type="entry name" value="Asp"/>
    <property type="match status" value="1"/>
</dbReference>
<gene>
    <name evidence="5" type="ORF">TWF694_003142</name>
</gene>
<dbReference type="AlphaFoldDB" id="A0AAV9X352"/>
<feature type="transmembrane region" description="Helical" evidence="2">
    <location>
        <begin position="453"/>
        <end position="474"/>
    </location>
</feature>
<dbReference type="Proteomes" id="UP001365542">
    <property type="component" value="Unassembled WGS sequence"/>
</dbReference>
<dbReference type="InterPro" id="IPR033121">
    <property type="entry name" value="PEPTIDASE_A1"/>
</dbReference>
<reference evidence="5 6" key="1">
    <citation type="submission" date="2019-10" db="EMBL/GenBank/DDBJ databases">
        <authorList>
            <person name="Palmer J.M."/>
        </authorList>
    </citation>
    <scope>NUCLEOTIDE SEQUENCE [LARGE SCALE GENOMIC DNA]</scope>
    <source>
        <strain evidence="5 6">TWF694</strain>
    </source>
</reference>
<keyword evidence="2" id="KW-0812">Transmembrane</keyword>
<proteinExistence type="inferred from homology"/>
<evidence type="ECO:0000313" key="5">
    <source>
        <dbReference type="EMBL" id="KAK6531979.1"/>
    </source>
</evidence>
<organism evidence="5 6">
    <name type="scientific">Orbilia ellipsospora</name>
    <dbReference type="NCBI Taxonomy" id="2528407"/>
    <lineage>
        <taxon>Eukaryota</taxon>
        <taxon>Fungi</taxon>
        <taxon>Dikarya</taxon>
        <taxon>Ascomycota</taxon>
        <taxon>Pezizomycotina</taxon>
        <taxon>Orbiliomycetes</taxon>
        <taxon>Orbiliales</taxon>
        <taxon>Orbiliaceae</taxon>
        <taxon>Orbilia</taxon>
    </lineage>
</organism>
<dbReference type="PANTHER" id="PTHR47966:SF51">
    <property type="entry name" value="BETA-SITE APP-CLEAVING ENZYME, ISOFORM A-RELATED"/>
    <property type="match status" value="1"/>
</dbReference>
<dbReference type="InterPro" id="IPR021109">
    <property type="entry name" value="Peptidase_aspartic_dom_sf"/>
</dbReference>
<dbReference type="EMBL" id="JAVHJO010000012">
    <property type="protein sequence ID" value="KAK6531979.1"/>
    <property type="molecule type" value="Genomic_DNA"/>
</dbReference>
<dbReference type="PANTHER" id="PTHR47966">
    <property type="entry name" value="BETA-SITE APP-CLEAVING ENZYME, ISOFORM A-RELATED"/>
    <property type="match status" value="1"/>
</dbReference>
<feature type="chain" id="PRO_5043474499" description="Peptidase A1 domain-containing protein" evidence="3">
    <location>
        <begin position="31"/>
        <end position="540"/>
    </location>
</feature>
<evidence type="ECO:0000256" key="1">
    <source>
        <dbReference type="ARBA" id="ARBA00007447"/>
    </source>
</evidence>
<dbReference type="Gene3D" id="2.40.70.10">
    <property type="entry name" value="Acid Proteases"/>
    <property type="match status" value="2"/>
</dbReference>
<comment type="similarity">
    <text evidence="1">Belongs to the peptidase A1 family.</text>
</comment>
<evidence type="ECO:0000313" key="6">
    <source>
        <dbReference type="Proteomes" id="UP001365542"/>
    </source>
</evidence>
<dbReference type="SUPFAM" id="SSF50630">
    <property type="entry name" value="Acid proteases"/>
    <property type="match status" value="1"/>
</dbReference>
<dbReference type="InterPro" id="IPR001461">
    <property type="entry name" value="Aspartic_peptidase_A1"/>
</dbReference>
<evidence type="ECO:0000259" key="4">
    <source>
        <dbReference type="PROSITE" id="PS51767"/>
    </source>
</evidence>
<feature type="domain" description="Peptidase A1" evidence="4">
    <location>
        <begin position="69"/>
        <end position="402"/>
    </location>
</feature>
<keyword evidence="6" id="KW-1185">Reference proteome</keyword>
<dbReference type="GO" id="GO:0004190">
    <property type="term" value="F:aspartic-type endopeptidase activity"/>
    <property type="evidence" value="ECO:0007669"/>
    <property type="project" value="InterPro"/>
</dbReference>
<accession>A0AAV9X352</accession>
<feature type="signal peptide" evidence="3">
    <location>
        <begin position="1"/>
        <end position="30"/>
    </location>
</feature>
<keyword evidence="2" id="KW-0472">Membrane</keyword>
<dbReference type="PROSITE" id="PS51767">
    <property type="entry name" value="PEPTIDASE_A1"/>
    <property type="match status" value="1"/>
</dbReference>